<organism evidence="5">
    <name type="scientific">mine drainage metagenome</name>
    <dbReference type="NCBI Taxonomy" id="410659"/>
    <lineage>
        <taxon>unclassified sequences</taxon>
        <taxon>metagenomes</taxon>
        <taxon>ecological metagenomes</taxon>
    </lineage>
</organism>
<dbReference type="GO" id="GO:0003677">
    <property type="term" value="F:DNA binding"/>
    <property type="evidence" value="ECO:0007669"/>
    <property type="project" value="InterPro"/>
</dbReference>
<dbReference type="Pfam" id="PF01628">
    <property type="entry name" value="HrcA"/>
    <property type="match status" value="1"/>
</dbReference>
<dbReference type="InterPro" id="IPR021153">
    <property type="entry name" value="HrcA_C"/>
</dbReference>
<feature type="domain" description="Heat-inducible transcription repressor HrcA C-terminal" evidence="4">
    <location>
        <begin position="12"/>
        <end position="107"/>
    </location>
</feature>
<evidence type="ECO:0000313" key="5">
    <source>
        <dbReference type="EMBL" id="EQD80355.1"/>
    </source>
</evidence>
<dbReference type="GO" id="GO:0045892">
    <property type="term" value="P:negative regulation of DNA-templated transcription"/>
    <property type="evidence" value="ECO:0007669"/>
    <property type="project" value="TreeGrafter"/>
</dbReference>
<name>T1DEB7_9ZZZZ</name>
<keyword evidence="3" id="KW-0804">Transcription</keyword>
<dbReference type="PANTHER" id="PTHR34824">
    <property type="entry name" value="HEAT-INDUCIBLE TRANSCRIPTION REPRESSOR HRCA"/>
    <property type="match status" value="1"/>
</dbReference>
<reference evidence="5" key="1">
    <citation type="submission" date="2013-08" db="EMBL/GenBank/DDBJ databases">
        <authorList>
            <person name="Mendez C."/>
            <person name="Richter M."/>
            <person name="Ferrer M."/>
            <person name="Sanchez J."/>
        </authorList>
    </citation>
    <scope>NUCLEOTIDE SEQUENCE</scope>
</reference>
<reference evidence="5" key="2">
    <citation type="journal article" date="2014" name="ISME J.">
        <title>Microbial stratification in low pH oxic and suboxic macroscopic growths along an acid mine drainage.</title>
        <authorList>
            <person name="Mendez-Garcia C."/>
            <person name="Mesa V."/>
            <person name="Sprenger R.R."/>
            <person name="Richter M."/>
            <person name="Diez M.S."/>
            <person name="Solano J."/>
            <person name="Bargiela R."/>
            <person name="Golyshina O.V."/>
            <person name="Manteca A."/>
            <person name="Ramos J.L."/>
            <person name="Gallego J.R."/>
            <person name="Llorente I."/>
            <person name="Martins Dos Santos V.A."/>
            <person name="Jensen O.N."/>
            <person name="Pelaez A.I."/>
            <person name="Sanchez J."/>
            <person name="Ferrer M."/>
        </authorList>
    </citation>
    <scope>NUCLEOTIDE SEQUENCE</scope>
</reference>
<evidence type="ECO:0000256" key="1">
    <source>
        <dbReference type="ARBA" id="ARBA00022491"/>
    </source>
</evidence>
<dbReference type="AlphaFoldDB" id="T1DEB7"/>
<dbReference type="PANTHER" id="PTHR34824:SF1">
    <property type="entry name" value="HEAT-INDUCIBLE TRANSCRIPTION REPRESSOR HRCA"/>
    <property type="match status" value="1"/>
</dbReference>
<evidence type="ECO:0000256" key="3">
    <source>
        <dbReference type="ARBA" id="ARBA00023163"/>
    </source>
</evidence>
<keyword evidence="2" id="KW-0805">Transcription regulation</keyword>
<dbReference type="Gene3D" id="3.30.450.40">
    <property type="match status" value="1"/>
</dbReference>
<sequence length="125" mass="13662">HVFGSGGQEGELEYVIKGETNLMSLAELSSVERLRRLFEAFSEKRDFLHLLDHSLRAEGVQIFIGHESGYRILDDCSVITAPYGSPGSAVGVLGVIGPTRMAYERVIPIVDMTAKLLGAALNSRR</sequence>
<gene>
    <name evidence="5" type="ORF">B1A_00975</name>
</gene>
<dbReference type="SUPFAM" id="SSF55781">
    <property type="entry name" value="GAF domain-like"/>
    <property type="match status" value="1"/>
</dbReference>
<dbReference type="InterPro" id="IPR029016">
    <property type="entry name" value="GAF-like_dom_sf"/>
</dbReference>
<dbReference type="InterPro" id="IPR002571">
    <property type="entry name" value="HrcA"/>
</dbReference>
<feature type="non-terminal residue" evidence="5">
    <location>
        <position position="1"/>
    </location>
</feature>
<protein>
    <submittedName>
        <fullName evidence="5">Heat-inducible transcription repressor HrcA</fullName>
    </submittedName>
</protein>
<evidence type="ECO:0000259" key="4">
    <source>
        <dbReference type="Pfam" id="PF01628"/>
    </source>
</evidence>
<evidence type="ECO:0000256" key="2">
    <source>
        <dbReference type="ARBA" id="ARBA00023015"/>
    </source>
</evidence>
<keyword evidence="1" id="KW-0678">Repressor</keyword>
<accession>T1DEB7</accession>
<proteinExistence type="predicted"/>
<dbReference type="EMBL" id="AUZX01000738">
    <property type="protein sequence ID" value="EQD80355.1"/>
    <property type="molecule type" value="Genomic_DNA"/>
</dbReference>
<comment type="caution">
    <text evidence="5">The sequence shown here is derived from an EMBL/GenBank/DDBJ whole genome shotgun (WGS) entry which is preliminary data.</text>
</comment>